<dbReference type="SUPFAM" id="SSF51045">
    <property type="entry name" value="WW domain"/>
    <property type="match status" value="3"/>
</dbReference>
<dbReference type="Pfam" id="PF00397">
    <property type="entry name" value="WW"/>
    <property type="match status" value="3"/>
</dbReference>
<dbReference type="PROSITE" id="PS01159">
    <property type="entry name" value="WW_DOMAIN_1"/>
    <property type="match status" value="3"/>
</dbReference>
<keyword evidence="2" id="KW-0963">Cytoplasm</keyword>
<dbReference type="Pfam" id="PF12796">
    <property type="entry name" value="Ank_2"/>
    <property type="match status" value="1"/>
</dbReference>
<feature type="compositionally biased region" description="Basic and acidic residues" evidence="4">
    <location>
        <begin position="507"/>
        <end position="583"/>
    </location>
</feature>
<evidence type="ECO:0000256" key="2">
    <source>
        <dbReference type="ARBA" id="ARBA00022490"/>
    </source>
</evidence>
<feature type="compositionally biased region" description="Low complexity" evidence="4">
    <location>
        <begin position="1070"/>
        <end position="1085"/>
    </location>
</feature>
<dbReference type="InterPro" id="IPR036770">
    <property type="entry name" value="Ankyrin_rpt-contain_sf"/>
</dbReference>
<keyword evidence="7" id="KW-1185">Reference proteome</keyword>
<dbReference type="AlphaFoldDB" id="A0A9N8ENP4"/>
<feature type="region of interest" description="Disordered" evidence="4">
    <location>
        <begin position="433"/>
        <end position="453"/>
    </location>
</feature>
<feature type="region of interest" description="Disordered" evidence="4">
    <location>
        <begin position="1125"/>
        <end position="1167"/>
    </location>
</feature>
<dbReference type="SMART" id="SM00248">
    <property type="entry name" value="ANK"/>
    <property type="match status" value="3"/>
</dbReference>
<dbReference type="Proteomes" id="UP001153069">
    <property type="component" value="Unassembled WGS sequence"/>
</dbReference>
<feature type="compositionally biased region" description="Pro residues" evidence="4">
    <location>
        <begin position="1131"/>
        <end position="1145"/>
    </location>
</feature>
<evidence type="ECO:0000256" key="1">
    <source>
        <dbReference type="ARBA" id="ARBA00004496"/>
    </source>
</evidence>
<comment type="subcellular location">
    <subcellularLocation>
        <location evidence="1">Cytoplasm</location>
    </subcellularLocation>
</comment>
<gene>
    <name evidence="6" type="ORF">SEMRO_1484_G276480.1</name>
</gene>
<feature type="compositionally biased region" description="Pro residues" evidence="4">
    <location>
        <begin position="183"/>
        <end position="195"/>
    </location>
</feature>
<dbReference type="InterPro" id="IPR002110">
    <property type="entry name" value="Ankyrin_rpt"/>
</dbReference>
<feature type="compositionally biased region" description="Low complexity" evidence="4">
    <location>
        <begin position="365"/>
        <end position="382"/>
    </location>
</feature>
<dbReference type="EMBL" id="CAICTM010001482">
    <property type="protein sequence ID" value="CAB9524013.1"/>
    <property type="molecule type" value="Genomic_DNA"/>
</dbReference>
<dbReference type="InterPro" id="IPR036020">
    <property type="entry name" value="WW_dom_sf"/>
</dbReference>
<feature type="compositionally biased region" description="Low complexity" evidence="4">
    <location>
        <begin position="473"/>
        <end position="500"/>
    </location>
</feature>
<feature type="compositionally biased region" description="Low complexity" evidence="4">
    <location>
        <begin position="342"/>
        <end position="357"/>
    </location>
</feature>
<protein>
    <submittedName>
        <fullName evidence="6">Ankyrin Repeat</fullName>
    </submittedName>
</protein>
<dbReference type="PANTHER" id="PTHR14791:SF29">
    <property type="entry name" value="PROTEIN KIBRA"/>
    <property type="match status" value="1"/>
</dbReference>
<reference evidence="6" key="1">
    <citation type="submission" date="2020-06" db="EMBL/GenBank/DDBJ databases">
        <authorList>
            <consortium name="Plant Systems Biology data submission"/>
        </authorList>
    </citation>
    <scope>NUCLEOTIDE SEQUENCE</scope>
    <source>
        <strain evidence="6">D6</strain>
    </source>
</reference>
<feature type="compositionally biased region" description="Polar residues" evidence="4">
    <location>
        <begin position="326"/>
        <end position="335"/>
    </location>
</feature>
<proteinExistence type="predicted"/>
<dbReference type="SMART" id="SM00456">
    <property type="entry name" value="WW"/>
    <property type="match status" value="3"/>
</dbReference>
<feature type="domain" description="WW" evidence="5">
    <location>
        <begin position="619"/>
        <end position="652"/>
    </location>
</feature>
<keyword evidence="3" id="KW-0597">Phosphoprotein</keyword>
<dbReference type="SUPFAM" id="SSF48403">
    <property type="entry name" value="Ankyrin repeat"/>
    <property type="match status" value="1"/>
</dbReference>
<evidence type="ECO:0000256" key="4">
    <source>
        <dbReference type="SAM" id="MobiDB-lite"/>
    </source>
</evidence>
<evidence type="ECO:0000256" key="3">
    <source>
        <dbReference type="ARBA" id="ARBA00022553"/>
    </source>
</evidence>
<dbReference type="Gene3D" id="1.25.40.20">
    <property type="entry name" value="Ankyrin repeat-containing domain"/>
    <property type="match status" value="1"/>
</dbReference>
<feature type="region of interest" description="Disordered" evidence="4">
    <location>
        <begin position="326"/>
        <end position="384"/>
    </location>
</feature>
<dbReference type="InterPro" id="IPR051105">
    <property type="entry name" value="WWC/KIBRA_Hippo_Reg"/>
</dbReference>
<evidence type="ECO:0000313" key="6">
    <source>
        <dbReference type="EMBL" id="CAB9524013.1"/>
    </source>
</evidence>
<dbReference type="Gene3D" id="2.20.70.10">
    <property type="match status" value="3"/>
</dbReference>
<evidence type="ECO:0000313" key="7">
    <source>
        <dbReference type="Proteomes" id="UP001153069"/>
    </source>
</evidence>
<dbReference type="PROSITE" id="PS50020">
    <property type="entry name" value="WW_DOMAIN_2"/>
    <property type="match status" value="3"/>
</dbReference>
<dbReference type="CDD" id="cd00201">
    <property type="entry name" value="WW"/>
    <property type="match status" value="3"/>
</dbReference>
<feature type="region of interest" description="Disordered" evidence="4">
    <location>
        <begin position="467"/>
        <end position="618"/>
    </location>
</feature>
<accession>A0A9N8ENP4</accession>
<dbReference type="OrthoDB" id="20872at2759"/>
<feature type="region of interest" description="Disordered" evidence="4">
    <location>
        <begin position="183"/>
        <end position="210"/>
    </location>
</feature>
<feature type="compositionally biased region" description="Low complexity" evidence="4">
    <location>
        <begin position="584"/>
        <end position="598"/>
    </location>
</feature>
<dbReference type="InterPro" id="IPR001202">
    <property type="entry name" value="WW_dom"/>
</dbReference>
<feature type="region of interest" description="Disordered" evidence="4">
    <location>
        <begin position="1051"/>
        <end position="1100"/>
    </location>
</feature>
<evidence type="ECO:0000259" key="5">
    <source>
        <dbReference type="PROSITE" id="PS50020"/>
    </source>
</evidence>
<comment type="caution">
    <text evidence="6">The sequence shown here is derived from an EMBL/GenBank/DDBJ whole genome shotgun (WGS) entry which is preliminary data.</text>
</comment>
<dbReference type="GO" id="GO:0005737">
    <property type="term" value="C:cytoplasm"/>
    <property type="evidence" value="ECO:0007669"/>
    <property type="project" value="UniProtKB-SubCell"/>
</dbReference>
<sequence>MLGWASSQFEKLSQTVAPPPTDGNSRFVYAVQKGDEDGAMACVSEMDDVARTKLNPTRGSYAIHLACQQCMDRLIRYLLQQPGVDLTYMDSAGNTPLHYACLSTDTLRALPTVKLLVTELGASVVAKNSLGQTPYDVATVNSVRQFLLPLQLQQETQAAIDNGGVGLPPGIDMGGLRIRNPVAPPPPIRPAPMSSPAPTHSMLQQQDGGVAPTSGGYALSGSSSAHTAVMKGFRKPDGFHSSSSDANLQKKYGHYQSSQYANIAPPPASGGAPIASAFAAGGGNNPFAGGAAANPYSGRANSRYVAYDAVSNTTSPMPMAMPNQRTMSAPNTGTANYGVFQPGGTTTTPQQQQQQQPAMAAFVTPQKEQQQPPQQGEQQQLPAGWKEVTDPASGRLYYYHETDGTTSWEKPTAAVTAPIVVATTPEPTPVAANTTTEEEELLPGWKPATDPTSGQVYYYNELDGTTSWEKPVAPTATAPAPTATEATTTMEPTTSTEPTPSQLQQPQEEHKTEVAAEPTEGAKPEGGEVKQEETKPAEEPKPEEVKPVEEAKAEEEKAPEEVKPVEEPKPEKEEKTEEEKPAEATDASSAQPATTASAFETPAPTSAAAEVPPQQSVPPALLEGWHETHDPSTGQVYYYHVDGRTSWERPVAPEQKPVETIPQPLQVDPITTPAKIDPVTTAFSPSTTAAAAMAFGTPAAQQNSAQPPQGVISFSSGAPTVLSPLAEGQPPGAATPAASNIFAAPPSGGMTPFGGVASSEVFSSPTMPSQAAISNDMRASTEPNVASAGAFSSIQKAPNSGAADLFASPPSGGVSWSSAANTTMADAPAVAQPAAVTFAPATSGHVSPMPNQEAKPASAADLFSAPGASANNVFSTGGHVSPVPNQQAKPASAADLFSAPSTEFSTGGNISPVPATTKPASDIFSAPNANDAPPMSVPQPAAASAFFSAPGTSNPPMASGHVMPNQEAKPAFATDAFSAPPVTTTNPTPVTAFATPAPVADPSAAFSMPPPAVASGPAGMSPFASVAPSNNGAAANAFAAPPFGGTHPIVDPASATPPAPGMPAEQVFSAPTTPAAATTEAPKTPTAHDGDSCGSDDEMMDDVPLSPKTPQQAVPLAPNVVNVAPPTDMSFPPPPMNQAPAPMPATPGAESLFAAIGMPPPPFSAKK</sequence>
<feature type="domain" description="WW" evidence="5">
    <location>
        <begin position="439"/>
        <end position="473"/>
    </location>
</feature>
<organism evidence="6 7">
    <name type="scientific">Seminavis robusta</name>
    <dbReference type="NCBI Taxonomy" id="568900"/>
    <lineage>
        <taxon>Eukaryota</taxon>
        <taxon>Sar</taxon>
        <taxon>Stramenopiles</taxon>
        <taxon>Ochrophyta</taxon>
        <taxon>Bacillariophyta</taxon>
        <taxon>Bacillariophyceae</taxon>
        <taxon>Bacillariophycidae</taxon>
        <taxon>Naviculales</taxon>
        <taxon>Naviculaceae</taxon>
        <taxon>Seminavis</taxon>
    </lineage>
</organism>
<name>A0A9N8ENP4_9STRA</name>
<feature type="compositionally biased region" description="Pro residues" evidence="4">
    <location>
        <begin position="1158"/>
        <end position="1167"/>
    </location>
</feature>
<dbReference type="PANTHER" id="PTHR14791">
    <property type="entry name" value="BOMB/KIRA PROTEINS"/>
    <property type="match status" value="1"/>
</dbReference>
<feature type="domain" description="WW" evidence="5">
    <location>
        <begin position="379"/>
        <end position="413"/>
    </location>
</feature>